<organism evidence="1 2">
    <name type="scientific">Aureobasidium subglaciale (strain EXF-2481)</name>
    <name type="common">Aureobasidium pullulans var. subglaciale</name>
    <dbReference type="NCBI Taxonomy" id="1043005"/>
    <lineage>
        <taxon>Eukaryota</taxon>
        <taxon>Fungi</taxon>
        <taxon>Dikarya</taxon>
        <taxon>Ascomycota</taxon>
        <taxon>Pezizomycotina</taxon>
        <taxon>Dothideomycetes</taxon>
        <taxon>Dothideomycetidae</taxon>
        <taxon>Dothideales</taxon>
        <taxon>Saccotheciaceae</taxon>
        <taxon>Aureobasidium</taxon>
    </lineage>
</organism>
<dbReference type="EMBL" id="KL584766">
    <property type="protein sequence ID" value="KEQ93349.1"/>
    <property type="molecule type" value="Genomic_DNA"/>
</dbReference>
<name>A0A074YBF4_AURSE</name>
<accession>A0A074YBF4</accession>
<dbReference type="HOGENOM" id="CLU_1175213_0_0_1"/>
<dbReference type="Proteomes" id="UP000030641">
    <property type="component" value="Unassembled WGS sequence"/>
</dbReference>
<dbReference type="OrthoDB" id="10333248at2759"/>
<keyword evidence="2" id="KW-1185">Reference proteome</keyword>
<dbReference type="AlphaFoldDB" id="A0A074YBF4"/>
<dbReference type="InParanoid" id="A0A074YBF4"/>
<evidence type="ECO:0000313" key="2">
    <source>
        <dbReference type="Proteomes" id="UP000030641"/>
    </source>
</evidence>
<evidence type="ECO:0000313" key="1">
    <source>
        <dbReference type="EMBL" id="KEQ93349.1"/>
    </source>
</evidence>
<sequence length="236" mass="24421">MPAYTVFLESNSTLWNAIVCSCCSIVLLPNCRRCCMSLVKAVGSCFVTMRHAAVLVCLGIIVVSLQHHVSEGLSILSCSLLVPVVTHRGKRWQPNMPLPPQLCRGVSCMSSLCSAAPVAAGLITLTVTAMPSLRCTVCATLLNLSWFIQSTSPNLVILSPGLRPAVAAGDDATTLLTLAKGASSATREARAVSADWTDDEVDATGAGAGAGAGDGAAAAFSQCSCMAFSMRAIKSL</sequence>
<proteinExistence type="predicted"/>
<dbReference type="RefSeq" id="XP_013341912.1">
    <property type="nucleotide sequence ID" value="XM_013486458.1"/>
</dbReference>
<gene>
    <name evidence="1" type="ORF">AUEXF2481DRAFT_338369</name>
</gene>
<protein>
    <submittedName>
        <fullName evidence="1">Uncharacterized protein</fullName>
    </submittedName>
</protein>
<dbReference type="GeneID" id="25364949"/>
<reference evidence="1 2" key="1">
    <citation type="journal article" date="2014" name="BMC Genomics">
        <title>Genome sequencing of four Aureobasidium pullulans varieties: biotechnological potential, stress tolerance, and description of new species.</title>
        <authorList>
            <person name="Gostin Ar C."/>
            <person name="Ohm R.A."/>
            <person name="Kogej T."/>
            <person name="Sonjak S."/>
            <person name="Turk M."/>
            <person name="Zajc J."/>
            <person name="Zalar P."/>
            <person name="Grube M."/>
            <person name="Sun H."/>
            <person name="Han J."/>
            <person name="Sharma A."/>
            <person name="Chiniquy J."/>
            <person name="Ngan C.Y."/>
            <person name="Lipzen A."/>
            <person name="Barry K."/>
            <person name="Grigoriev I.V."/>
            <person name="Gunde-Cimerman N."/>
        </authorList>
    </citation>
    <scope>NUCLEOTIDE SEQUENCE [LARGE SCALE GENOMIC DNA]</scope>
    <source>
        <strain evidence="1 2">EXF-2481</strain>
    </source>
</reference>